<evidence type="ECO:0000256" key="1">
    <source>
        <dbReference type="SAM" id="MobiDB-lite"/>
    </source>
</evidence>
<evidence type="ECO:0000259" key="2">
    <source>
        <dbReference type="Pfam" id="PF08398"/>
    </source>
</evidence>
<evidence type="ECO:0000313" key="4">
    <source>
        <dbReference type="Proteomes" id="UP000466442"/>
    </source>
</evidence>
<dbReference type="InterPro" id="IPR013607">
    <property type="entry name" value="Phospholipase_A2-like"/>
</dbReference>
<name>A0A8S9XMH4_APOLU</name>
<feature type="compositionally biased region" description="Basic and acidic residues" evidence="1">
    <location>
        <begin position="425"/>
        <end position="438"/>
    </location>
</feature>
<comment type="caution">
    <text evidence="3">The sequence shown here is derived from an EMBL/GenBank/DDBJ whole genome shotgun (WGS) entry which is preliminary data.</text>
</comment>
<dbReference type="OrthoDB" id="6629780at2759"/>
<dbReference type="Proteomes" id="UP000466442">
    <property type="component" value="Linkage Group LG5"/>
</dbReference>
<evidence type="ECO:0000313" key="3">
    <source>
        <dbReference type="EMBL" id="KAF6210262.1"/>
    </source>
</evidence>
<protein>
    <recommendedName>
        <fullName evidence="2">Phospholipase A2-like domain-containing protein</fullName>
    </recommendedName>
</protein>
<feature type="region of interest" description="Disordered" evidence="1">
    <location>
        <begin position="90"/>
        <end position="150"/>
    </location>
</feature>
<organism evidence="3 4">
    <name type="scientific">Apolygus lucorum</name>
    <name type="common">Small green plant bug</name>
    <name type="synonym">Lygocoris lucorum</name>
    <dbReference type="NCBI Taxonomy" id="248454"/>
    <lineage>
        <taxon>Eukaryota</taxon>
        <taxon>Metazoa</taxon>
        <taxon>Ecdysozoa</taxon>
        <taxon>Arthropoda</taxon>
        <taxon>Hexapoda</taxon>
        <taxon>Insecta</taxon>
        <taxon>Pterygota</taxon>
        <taxon>Neoptera</taxon>
        <taxon>Paraneoptera</taxon>
        <taxon>Hemiptera</taxon>
        <taxon>Heteroptera</taxon>
        <taxon>Panheteroptera</taxon>
        <taxon>Cimicomorpha</taxon>
        <taxon>Miridae</taxon>
        <taxon>Mirini</taxon>
        <taxon>Apolygus</taxon>
    </lineage>
</organism>
<reference evidence="3" key="1">
    <citation type="journal article" date="2021" name="Mol. Ecol. Resour.">
        <title>Apolygus lucorum genome provides insights into omnivorousness and mesophyll feeding.</title>
        <authorList>
            <person name="Liu Y."/>
            <person name="Liu H."/>
            <person name="Wang H."/>
            <person name="Huang T."/>
            <person name="Liu B."/>
            <person name="Yang B."/>
            <person name="Yin L."/>
            <person name="Li B."/>
            <person name="Zhang Y."/>
            <person name="Zhang S."/>
            <person name="Jiang F."/>
            <person name="Zhang X."/>
            <person name="Ren Y."/>
            <person name="Wang B."/>
            <person name="Wang S."/>
            <person name="Lu Y."/>
            <person name="Wu K."/>
            <person name="Fan W."/>
            <person name="Wang G."/>
        </authorList>
    </citation>
    <scope>NUCLEOTIDE SEQUENCE</scope>
    <source>
        <strain evidence="3">12Hb</strain>
    </source>
</reference>
<feature type="domain" description="Phospholipase A2-like" evidence="2">
    <location>
        <begin position="288"/>
        <end position="330"/>
    </location>
</feature>
<feature type="region of interest" description="Disordered" evidence="1">
    <location>
        <begin position="425"/>
        <end position="526"/>
    </location>
</feature>
<dbReference type="Pfam" id="PF08398">
    <property type="entry name" value="Phospholip_A2_4"/>
    <property type="match status" value="1"/>
</dbReference>
<proteinExistence type="predicted"/>
<gene>
    <name evidence="3" type="ORF">GE061_013366</name>
</gene>
<keyword evidence="4" id="KW-1185">Reference proteome</keyword>
<feature type="region of interest" description="Disordered" evidence="1">
    <location>
        <begin position="162"/>
        <end position="195"/>
    </location>
</feature>
<feature type="compositionally biased region" description="Basic residues" evidence="1">
    <location>
        <begin position="105"/>
        <end position="115"/>
    </location>
</feature>
<dbReference type="GO" id="GO:0005198">
    <property type="term" value="F:structural molecule activity"/>
    <property type="evidence" value="ECO:0007669"/>
    <property type="project" value="InterPro"/>
</dbReference>
<dbReference type="AlphaFoldDB" id="A0A8S9XMH4"/>
<sequence>MMERLGPNVMRNMQSGFRGTGIFPLARNHVLKKLCDGRLQMETQVTENVTQVFLDELQRTRQQLTDKPTRKRTKKVNVAPGRAITVADLQRALDSAEQTTSGRGRGTRTGRGRGKKNQDTTDSQKRRRRNSESSDGEMLHESDIPYAESEDSYTGLFELSEDDEEDIDGPGERHASEEGLLLLDEPAGTSRGEPEDMIHDEPEEMLPHVEPKEMPRAVPGEMTQKEQIPEEPAKEKFVVVQYCAKLYPGLVLSKDEGTGEIEVSAMRRKGKFWTWPSPPDILWSMPNLTIPGCNWLGPGNSLEAPPPTCYADQLAKEHDFEYDRAKRAGDIRRADRKAIFGFAADDITNGSPAALVGAVGISAKYAVESLTGVLYPPSLNKFIKKQGLSIKEIRAEHRRLDAEQDEGKGQNNLAKSLNQLKQYHQDCENKRDEEERRPRGSRQANEQWKKSGGTGSLGGPGISGGNPAEKSVSSQPCSSFEEEYSFKQFSSKGKHQPYRAPIGYKERPLWMGPEYTGEELPLSQEV</sequence>
<dbReference type="EMBL" id="WIXP02000005">
    <property type="protein sequence ID" value="KAF6210262.1"/>
    <property type="molecule type" value="Genomic_DNA"/>
</dbReference>
<feature type="compositionally biased region" description="Gly residues" evidence="1">
    <location>
        <begin position="452"/>
        <end position="464"/>
    </location>
</feature>
<accession>A0A8S9XMH4</accession>